<gene>
    <name evidence="12" type="ORF">brsh051_05800</name>
</gene>
<evidence type="ECO:0000256" key="1">
    <source>
        <dbReference type="ARBA" id="ARBA00004914"/>
    </source>
</evidence>
<evidence type="ECO:0000256" key="4">
    <source>
        <dbReference type="ARBA" id="ARBA00019623"/>
    </source>
</evidence>
<dbReference type="InterPro" id="IPR018053">
    <property type="entry name" value="Glyco_hydro_32_AS"/>
</dbReference>
<reference evidence="12" key="1">
    <citation type="journal article" date="2024" name="Int. J. Syst. Evol. Microbiol.">
        <title>Brooklawnia propionicigenes sp. nov., a facultatively anaerobic, propionate-producing bacterium isolated from a methanogenic reactor treating waste from cattle farms.</title>
        <authorList>
            <person name="Akita Y."/>
            <person name="Ueki A."/>
            <person name="Tonouchi A."/>
            <person name="Sugawara Y."/>
            <person name="Honma S."/>
            <person name="Kaku N."/>
            <person name="Ueki K."/>
        </authorList>
    </citation>
    <scope>NUCLEOTIDE SEQUENCE</scope>
    <source>
        <strain evidence="12">SH051</strain>
    </source>
</reference>
<dbReference type="InterPro" id="IPR001362">
    <property type="entry name" value="Glyco_hydro_32"/>
</dbReference>
<dbReference type="KEGG" id="broo:brsh051_05800"/>
<dbReference type="Pfam" id="PF08244">
    <property type="entry name" value="Glyco_hydro_32C"/>
    <property type="match status" value="1"/>
</dbReference>
<keyword evidence="9" id="KW-0963">Cytoplasm</keyword>
<dbReference type="InterPro" id="IPR013189">
    <property type="entry name" value="Glyco_hydro_32_C"/>
</dbReference>
<sequence>MLTSTDPDYPCFHLAPARGRLNDPNGLVVADGVYHAFFQYGPGFPQDKLVHWGHASSEDLVHWRHHRPAIYPDSWYDRCGAYSGGAIVHDGDVWFHYTGNVKTDAGERESYQCLVTSSDLVTFVKDADNPLIAGPPPGYTAHFRDPQVVAEGDHWRMCIGAQRDDLTGCVLVYHSHDLRAWDLVGELELPDADGRFDSFGYMWECPNLLRIPDEVTGKYWDVLIFCPQGVGPIGDSFRNIFPCGYIIGEWDGRALRGAGEFVELDHGFEFYAPQTFARAGHEDAAPVLLGWLGNASEDDQPSLSEHGWVHTLSVPRRLTVRDGRLRQRIAAPDLDPSSATTAQRLAVAGSTMRDCAVEIAELTDQRSFVLDLEVDQSAASGWQLQLASGASEVTCHFEKGRLTVDRSATRYPHGGTRTISVPGDDRLRVQLVHDRSVTELFVGDGQAVFSLRSYLEPGEFTVSVATSGTLAVGSAAAITVS</sequence>
<dbReference type="EC" id="3.2.1.26" evidence="3 8"/>
<dbReference type="InterPro" id="IPR023296">
    <property type="entry name" value="Glyco_hydro_beta-prop_sf"/>
</dbReference>
<dbReference type="Pfam" id="PF00251">
    <property type="entry name" value="Glyco_hydro_32N"/>
    <property type="match status" value="1"/>
</dbReference>
<dbReference type="AlphaFoldDB" id="A0AAN0MFC7"/>
<dbReference type="InterPro" id="IPR006232">
    <property type="entry name" value="Suc6P_hydrolase"/>
</dbReference>
<dbReference type="InterPro" id="IPR013148">
    <property type="entry name" value="Glyco_hydro_32_N"/>
</dbReference>
<evidence type="ECO:0000256" key="3">
    <source>
        <dbReference type="ARBA" id="ARBA00012758"/>
    </source>
</evidence>
<evidence type="ECO:0000256" key="2">
    <source>
        <dbReference type="ARBA" id="ARBA00009902"/>
    </source>
</evidence>
<evidence type="ECO:0000256" key="8">
    <source>
        <dbReference type="RuleBase" id="RU362110"/>
    </source>
</evidence>
<keyword evidence="13" id="KW-1185">Reference proteome</keyword>
<comment type="function">
    <text evidence="9">Enables the bacterium to metabolize sucrose as a sole carbon source.</text>
</comment>
<keyword evidence="9" id="KW-0119">Carbohydrate metabolism</keyword>
<comment type="catalytic activity">
    <reaction evidence="8">
        <text>Hydrolysis of terminal non-reducing beta-D-fructofuranoside residues in beta-D-fructofuranosides.</text>
        <dbReference type="EC" id="3.2.1.26"/>
    </reaction>
</comment>
<keyword evidence="5 8" id="KW-0378">Hydrolase</keyword>
<dbReference type="GO" id="GO:0005975">
    <property type="term" value="P:carbohydrate metabolic process"/>
    <property type="evidence" value="ECO:0007669"/>
    <property type="project" value="InterPro"/>
</dbReference>
<keyword evidence="6 8" id="KW-0326">Glycosidase</keyword>
<dbReference type="SUPFAM" id="SSF49899">
    <property type="entry name" value="Concanavalin A-like lectins/glucanases"/>
    <property type="match status" value="1"/>
</dbReference>
<dbReference type="NCBIfam" id="TIGR01322">
    <property type="entry name" value="scrB_fam"/>
    <property type="match status" value="1"/>
</dbReference>
<dbReference type="GO" id="GO:0004564">
    <property type="term" value="F:beta-fructofuranosidase activity"/>
    <property type="evidence" value="ECO:0007669"/>
    <property type="project" value="UniProtKB-EC"/>
</dbReference>
<comment type="similarity">
    <text evidence="2 8">Belongs to the glycosyl hydrolase 32 family.</text>
</comment>
<evidence type="ECO:0000259" key="11">
    <source>
        <dbReference type="Pfam" id="PF08244"/>
    </source>
</evidence>
<dbReference type="InterPro" id="IPR013320">
    <property type="entry name" value="ConA-like_dom_sf"/>
</dbReference>
<dbReference type="GO" id="GO:0005737">
    <property type="term" value="C:cytoplasm"/>
    <property type="evidence" value="ECO:0007669"/>
    <property type="project" value="UniProtKB-SubCell"/>
</dbReference>
<accession>A0AAN0MFC7</accession>
<dbReference type="PANTHER" id="PTHR43101">
    <property type="entry name" value="BETA-FRUCTOSIDASE"/>
    <property type="match status" value="1"/>
</dbReference>
<feature type="domain" description="Glycosyl hydrolase family 32 C-terminal" evidence="11">
    <location>
        <begin position="363"/>
        <end position="465"/>
    </location>
</feature>
<comment type="pathway">
    <text evidence="1 9">Glycan biosynthesis; sucrose metabolism.</text>
</comment>
<dbReference type="Gene3D" id="2.115.10.20">
    <property type="entry name" value="Glycosyl hydrolase domain, family 43"/>
    <property type="match status" value="1"/>
</dbReference>
<evidence type="ECO:0000313" key="13">
    <source>
        <dbReference type="Proteomes" id="UP001431656"/>
    </source>
</evidence>
<dbReference type="SMART" id="SM00640">
    <property type="entry name" value="Glyco_32"/>
    <property type="match status" value="1"/>
</dbReference>
<dbReference type="PANTHER" id="PTHR43101:SF1">
    <property type="entry name" value="BETA-FRUCTOSIDASE"/>
    <property type="match status" value="1"/>
</dbReference>
<evidence type="ECO:0000256" key="6">
    <source>
        <dbReference type="ARBA" id="ARBA00023295"/>
    </source>
</evidence>
<dbReference type="PROSITE" id="PS00609">
    <property type="entry name" value="GLYCOSYL_HYDROL_F32"/>
    <property type="match status" value="1"/>
</dbReference>
<evidence type="ECO:0000259" key="10">
    <source>
        <dbReference type="Pfam" id="PF00251"/>
    </source>
</evidence>
<dbReference type="Proteomes" id="UP001431656">
    <property type="component" value="Chromosome"/>
</dbReference>
<dbReference type="SUPFAM" id="SSF75005">
    <property type="entry name" value="Arabinanase/levansucrase/invertase"/>
    <property type="match status" value="1"/>
</dbReference>
<protein>
    <recommendedName>
        <fullName evidence="4 8">Sucrose-6-phosphate hydrolase</fullName>
        <ecNumber evidence="3 8">3.2.1.26</ecNumber>
    </recommendedName>
    <alternativeName>
        <fullName evidence="7 9">Invertase</fullName>
    </alternativeName>
</protein>
<dbReference type="EMBL" id="AP028056">
    <property type="protein sequence ID" value="BEH01299.1"/>
    <property type="molecule type" value="Genomic_DNA"/>
</dbReference>
<dbReference type="InterPro" id="IPR051214">
    <property type="entry name" value="GH32_Enzymes"/>
</dbReference>
<name>A0AAN0MFC7_9ACTN</name>
<evidence type="ECO:0000256" key="5">
    <source>
        <dbReference type="ARBA" id="ARBA00022801"/>
    </source>
</evidence>
<evidence type="ECO:0000256" key="9">
    <source>
        <dbReference type="RuleBase" id="RU365015"/>
    </source>
</evidence>
<evidence type="ECO:0000256" key="7">
    <source>
        <dbReference type="ARBA" id="ARBA00033367"/>
    </source>
</evidence>
<dbReference type="CDD" id="cd18623">
    <property type="entry name" value="GH32_ScrB-like"/>
    <property type="match status" value="1"/>
</dbReference>
<feature type="domain" description="Glycosyl hydrolase family 32 N-terminal" evidence="10">
    <location>
        <begin position="13"/>
        <end position="327"/>
    </location>
</feature>
<proteinExistence type="inferred from homology"/>
<comment type="subcellular location">
    <subcellularLocation>
        <location evidence="9">Cytoplasm</location>
    </subcellularLocation>
</comment>
<organism evidence="12 13">
    <name type="scientific">Brooklawnia propionicigenes</name>
    <dbReference type="NCBI Taxonomy" id="3041175"/>
    <lineage>
        <taxon>Bacteria</taxon>
        <taxon>Bacillati</taxon>
        <taxon>Actinomycetota</taxon>
        <taxon>Actinomycetes</taxon>
        <taxon>Propionibacteriales</taxon>
        <taxon>Propionibacteriaceae</taxon>
        <taxon>Brooklawnia</taxon>
    </lineage>
</organism>
<dbReference type="Gene3D" id="2.60.120.560">
    <property type="entry name" value="Exo-inulinase, domain 1"/>
    <property type="match status" value="1"/>
</dbReference>
<evidence type="ECO:0000313" key="12">
    <source>
        <dbReference type="EMBL" id="BEH01299.1"/>
    </source>
</evidence>